<protein>
    <submittedName>
        <fullName evidence="2">PF09949 family protein</fullName>
    </submittedName>
</protein>
<dbReference type="OrthoDB" id="9789875at2"/>
<dbReference type="OMA" id="DMFPDAP"/>
<evidence type="ECO:0000259" key="1">
    <source>
        <dbReference type="Pfam" id="PF09949"/>
    </source>
</evidence>
<dbReference type="InterPro" id="IPR019236">
    <property type="entry name" value="APP1_cat"/>
</dbReference>
<dbReference type="PANTHER" id="PTHR28208:SF3">
    <property type="entry name" value="PHOSPHATIDATE PHOSPHATASE APP1"/>
    <property type="match status" value="1"/>
</dbReference>
<dbReference type="GO" id="GO:0008195">
    <property type="term" value="F:phosphatidate phosphatase activity"/>
    <property type="evidence" value="ECO:0007669"/>
    <property type="project" value="InterPro"/>
</dbReference>
<dbReference type="RefSeq" id="WP_013161167.1">
    <property type="nucleotide sequence ID" value="NZ_CCYN01000033.1"/>
</dbReference>
<sequence>MKRRPFFGARLDDFVTRHLGSALRRAGWRPRIVPFTGLGTPSRVRVLGQLVLGPARRHRAWPIGSPLWLNRRGWRNFFTVPVPNGVISVTISGRAHRFTTDRRGHLDTTIDTPGLAAGWHQVRLDSPGAEQVGAPVQVIGDDQDFGIISDIDDTIISTSLPRPLVAAWNSFIQPEVNRQAVPGMARMYRQLLAGRPDAPVVYVSTGPWTALPFLTRFMDRHGFPPGPMLLTDLGPTTTRWLRSGCAHKRAALVQLAHAFPHIRWVLVGDNGQHDQALYREFAAVRGSRVRAIAIRTLSPTEQVLAHGTVGGLDTRSSRRGRRRVPEVLGADGQALAPVLLAVLREQQHSATGPDQPTDPGH</sequence>
<accession>A0A0A8TF32</accession>
<organism evidence="2 3">
    <name type="scientific">Propionibacterium freudenreichii</name>
    <dbReference type="NCBI Taxonomy" id="1744"/>
    <lineage>
        <taxon>Bacteria</taxon>
        <taxon>Bacillati</taxon>
        <taxon>Actinomycetota</taxon>
        <taxon>Actinomycetes</taxon>
        <taxon>Propionibacteriales</taxon>
        <taxon>Propionibacteriaceae</taxon>
        <taxon>Propionibacterium</taxon>
    </lineage>
</organism>
<dbReference type="GeneID" id="61222061"/>
<evidence type="ECO:0000313" key="2">
    <source>
        <dbReference type="EMBL" id="SCQ78010.1"/>
    </source>
</evidence>
<dbReference type="InterPro" id="IPR052935">
    <property type="entry name" value="Mg2+_PAP"/>
</dbReference>
<dbReference type="EMBL" id="LT618793">
    <property type="protein sequence ID" value="SCQ78010.1"/>
    <property type="molecule type" value="Genomic_DNA"/>
</dbReference>
<dbReference type="AlphaFoldDB" id="A0A0A8TF32"/>
<dbReference type="PANTHER" id="PTHR28208">
    <property type="entry name" value="PHOSPHATIDATE PHOSPHATASE APP1"/>
    <property type="match status" value="1"/>
</dbReference>
<feature type="domain" description="Phosphatidate phosphatase APP1 catalytic" evidence="1">
    <location>
        <begin position="145"/>
        <end position="295"/>
    </location>
</feature>
<gene>
    <name evidence="2" type="ORF">PFR_JS23_971</name>
</gene>
<evidence type="ECO:0000313" key="3">
    <source>
        <dbReference type="Proteomes" id="UP000250080"/>
    </source>
</evidence>
<name>A0A0A8TF32_9ACTN</name>
<dbReference type="Pfam" id="PF09949">
    <property type="entry name" value="APP1_cat"/>
    <property type="match status" value="1"/>
</dbReference>
<reference evidence="2 3" key="1">
    <citation type="submission" date="2016-09" db="EMBL/GenBank/DDBJ databases">
        <authorList>
            <person name="Laine KS P."/>
        </authorList>
    </citation>
    <scope>NUCLEOTIDE SEQUENCE [LARGE SCALE GENOMIC DNA]</scope>
    <source>
        <strain evidence="2">PFRJS-23</strain>
    </source>
</reference>
<dbReference type="Proteomes" id="UP000250080">
    <property type="component" value="Chromosome I"/>
</dbReference>
<proteinExistence type="predicted"/>